<proteinExistence type="predicted"/>
<evidence type="ECO:0000313" key="1">
    <source>
        <dbReference type="EMBL" id="EEA91529.1"/>
    </source>
</evidence>
<comment type="caution">
    <text evidence="1">The sequence shown here is derived from an EMBL/GenBank/DDBJ whole genome shotgun (WGS) entry which is preliminary data.</text>
</comment>
<sequence length="287" mass="30451">MHAFLLEQPPSAAFDKQSFFERNIAVLGIGRIVSFKDCLMISHGIDPAYTPYLKGTPMKRRSVTICALVAVFALGALAWNALDAISNPAPAGDWNPTQENTTSGLLIGVDVSNSTFTIEHASWCASADKNDVDGVVVFTMTDPEELHRLDREVPAGTHITVTHDRLPDVVSDAGQLQAQSYCVSEVLPVSSGSDSHAITVGTLTSIDADARTLTIEQADWTACADCNDAEGTVVFGVRGNDDVAAMFEGLPVGSRIAVTHNRAEHVVSDAGQLACLHVEAITSTDAS</sequence>
<evidence type="ECO:0000313" key="2">
    <source>
        <dbReference type="Proteomes" id="UP000003560"/>
    </source>
</evidence>
<dbReference type="Proteomes" id="UP000003560">
    <property type="component" value="Unassembled WGS sequence"/>
</dbReference>
<organism evidence="1 2">
    <name type="scientific">Collinsella stercoris DSM 13279</name>
    <dbReference type="NCBI Taxonomy" id="445975"/>
    <lineage>
        <taxon>Bacteria</taxon>
        <taxon>Bacillati</taxon>
        <taxon>Actinomycetota</taxon>
        <taxon>Coriobacteriia</taxon>
        <taxon>Coriobacteriales</taxon>
        <taxon>Coriobacteriaceae</taxon>
        <taxon>Collinsella</taxon>
    </lineage>
</organism>
<protein>
    <submittedName>
        <fullName evidence="1">Uncharacterized protein</fullName>
    </submittedName>
</protein>
<dbReference type="AlphaFoldDB" id="B6G816"/>
<reference evidence="1 2" key="2">
    <citation type="submission" date="2008-10" db="EMBL/GenBank/DDBJ databases">
        <authorList>
            <person name="Fulton L."/>
            <person name="Clifton S."/>
            <person name="Fulton B."/>
            <person name="Xu J."/>
            <person name="Minx P."/>
            <person name="Pepin K.H."/>
            <person name="Johnson M."/>
            <person name="Thiruvilangam P."/>
            <person name="Bhonagiri V."/>
            <person name="Nash W.E."/>
            <person name="Mardis E.R."/>
            <person name="Wilson R.K."/>
        </authorList>
    </citation>
    <scope>NUCLEOTIDE SEQUENCE [LARGE SCALE GENOMIC DNA]</scope>
    <source>
        <strain evidence="1 2">DSM 13279</strain>
    </source>
</reference>
<dbReference type="HOGENOM" id="CLU_968771_0_0_11"/>
<dbReference type="RefSeq" id="WP_006719745.1">
    <property type="nucleotide sequence ID" value="NZ_CP085935.1"/>
</dbReference>
<dbReference type="GeneID" id="98002592"/>
<gene>
    <name evidence="1" type="ORF">COLSTE_00206</name>
</gene>
<accession>B6G816</accession>
<dbReference type="EMBL" id="ABXJ01000013">
    <property type="protein sequence ID" value="EEA91529.1"/>
    <property type="molecule type" value="Genomic_DNA"/>
</dbReference>
<reference evidence="1 2" key="1">
    <citation type="submission" date="2008-10" db="EMBL/GenBank/DDBJ databases">
        <title>Draft genome sequence of Collinsella stercoris (DSM 13279).</title>
        <authorList>
            <person name="Sudarsanam P."/>
            <person name="Ley R."/>
            <person name="Guruge J."/>
            <person name="Turnbaugh P.J."/>
            <person name="Mahowald M."/>
            <person name="Liep D."/>
            <person name="Gordon J."/>
        </authorList>
    </citation>
    <scope>NUCLEOTIDE SEQUENCE [LARGE SCALE GENOMIC DNA]</scope>
    <source>
        <strain evidence="1 2">DSM 13279</strain>
    </source>
</reference>
<keyword evidence="2" id="KW-1185">Reference proteome</keyword>
<name>B6G816_9ACTN</name>